<dbReference type="InterPro" id="IPR045328">
    <property type="entry name" value="Kre9/Knh1"/>
</dbReference>
<dbReference type="VEuPathDB" id="FungiDB:SCHCODRAFT_02318205"/>
<dbReference type="OMA" id="KPCTVDW"/>
<proteinExistence type="predicted"/>
<reference evidence="5 6" key="1">
    <citation type="journal article" date="2010" name="Nat. Biotechnol.">
        <title>Genome sequence of the model mushroom Schizophyllum commune.</title>
        <authorList>
            <person name="Ohm R.A."/>
            <person name="de Jong J.F."/>
            <person name="Lugones L.G."/>
            <person name="Aerts A."/>
            <person name="Kothe E."/>
            <person name="Stajich J.E."/>
            <person name="de Vries R.P."/>
            <person name="Record E."/>
            <person name="Levasseur A."/>
            <person name="Baker S.E."/>
            <person name="Bartholomew K.A."/>
            <person name="Coutinho P.M."/>
            <person name="Erdmann S."/>
            <person name="Fowler T.J."/>
            <person name="Gathman A.C."/>
            <person name="Lombard V."/>
            <person name="Henrissat B."/>
            <person name="Knabe N."/>
            <person name="Kuees U."/>
            <person name="Lilly W.W."/>
            <person name="Lindquist E."/>
            <person name="Lucas S."/>
            <person name="Magnuson J.K."/>
            <person name="Piumi F."/>
            <person name="Raudaskoski M."/>
            <person name="Salamov A."/>
            <person name="Schmutz J."/>
            <person name="Schwarze F.W.M.R."/>
            <person name="vanKuyk P.A."/>
            <person name="Horton J.S."/>
            <person name="Grigoriev I.V."/>
            <person name="Woesten H.A.B."/>
        </authorList>
    </citation>
    <scope>NUCLEOTIDE SEQUENCE [LARGE SCALE GENOMIC DNA]</scope>
    <source>
        <strain evidence="6">H4-8 / FGSC 9210</strain>
    </source>
</reference>
<evidence type="ECO:0000256" key="1">
    <source>
        <dbReference type="ARBA" id="ARBA00022729"/>
    </source>
</evidence>
<dbReference type="Pfam" id="PF10342">
    <property type="entry name" value="Kre9_KNH"/>
    <property type="match status" value="1"/>
</dbReference>
<dbReference type="GO" id="GO:0005576">
    <property type="term" value="C:extracellular region"/>
    <property type="evidence" value="ECO:0007669"/>
    <property type="project" value="TreeGrafter"/>
</dbReference>
<feature type="chain" id="PRO_5003120630" description="Yeast cell wall synthesis Kre9/Knh1-like N-terminal domain-containing protein" evidence="3">
    <location>
        <begin position="19"/>
        <end position="255"/>
    </location>
</feature>
<name>D8Q7R0_SCHCM</name>
<dbReference type="PANTHER" id="PTHR28154:SF1">
    <property type="entry name" value="CELL WALL SYNTHESIS PROTEIN KNH1-RELATED"/>
    <property type="match status" value="1"/>
</dbReference>
<dbReference type="OrthoDB" id="2432613at2759"/>
<dbReference type="GO" id="GO:0031505">
    <property type="term" value="P:fungal-type cell wall organization"/>
    <property type="evidence" value="ECO:0007669"/>
    <property type="project" value="TreeGrafter"/>
</dbReference>
<dbReference type="InParanoid" id="D8Q7R0"/>
<feature type="signal peptide" evidence="3">
    <location>
        <begin position="1"/>
        <end position="18"/>
    </location>
</feature>
<dbReference type="GO" id="GO:0042546">
    <property type="term" value="P:cell wall biogenesis"/>
    <property type="evidence" value="ECO:0007669"/>
    <property type="project" value="InterPro"/>
</dbReference>
<dbReference type="AlphaFoldDB" id="D8Q7R0"/>
<feature type="region of interest" description="Disordered" evidence="2">
    <location>
        <begin position="176"/>
        <end position="230"/>
    </location>
</feature>
<dbReference type="GO" id="GO:0006078">
    <property type="term" value="P:(1-&gt;6)-beta-D-glucan biosynthetic process"/>
    <property type="evidence" value="ECO:0007669"/>
    <property type="project" value="InterPro"/>
</dbReference>
<dbReference type="EMBL" id="GL377307">
    <property type="protein sequence ID" value="EFI96470.1"/>
    <property type="molecule type" value="Genomic_DNA"/>
</dbReference>
<sequence length="255" mass="25434">MLATICLVLCLAVALARAELYIVSPASGSTCQAGQPCTVNWLDDGNSPKLASIGVSRIGLYMDNMQLVQSIEPVDVSATHSMTFTPNPEAGPDADSYYLVFTSTALTDASGAAYTEYSPFFRLTGMSGTRGQPVASLTSELPVPSTLTSDTFVSPVTPSISTVTVGTLSTSLSPIPSLSATSGGATGGVGSSSRMSTSRSAAATGSASASPSASAGTNAEGDDGNSNGAGRASVSSALAVSCVGALSLYMICAVL</sequence>
<organism evidence="6">
    <name type="scientific">Schizophyllum commune (strain H4-8 / FGSC 9210)</name>
    <name type="common">Split gill fungus</name>
    <dbReference type="NCBI Taxonomy" id="578458"/>
    <lineage>
        <taxon>Eukaryota</taxon>
        <taxon>Fungi</taxon>
        <taxon>Dikarya</taxon>
        <taxon>Basidiomycota</taxon>
        <taxon>Agaricomycotina</taxon>
        <taxon>Agaricomycetes</taxon>
        <taxon>Agaricomycetidae</taxon>
        <taxon>Agaricales</taxon>
        <taxon>Schizophyllaceae</taxon>
        <taxon>Schizophyllum</taxon>
    </lineage>
</organism>
<dbReference type="eggNOG" id="ENOG502SNWF">
    <property type="taxonomic scope" value="Eukaryota"/>
</dbReference>
<dbReference type="HOGENOM" id="CLU_078855_0_1_1"/>
<dbReference type="PANTHER" id="PTHR28154">
    <property type="entry name" value="CELL WALL SYNTHESIS PROTEIN KNH1-RELATED"/>
    <property type="match status" value="1"/>
</dbReference>
<dbReference type="Proteomes" id="UP000007431">
    <property type="component" value="Unassembled WGS sequence"/>
</dbReference>
<protein>
    <recommendedName>
        <fullName evidence="4">Yeast cell wall synthesis Kre9/Knh1-like N-terminal domain-containing protein</fullName>
    </recommendedName>
</protein>
<evidence type="ECO:0000313" key="5">
    <source>
        <dbReference type="EMBL" id="EFI96470.1"/>
    </source>
</evidence>
<evidence type="ECO:0000256" key="3">
    <source>
        <dbReference type="SAM" id="SignalP"/>
    </source>
</evidence>
<dbReference type="InterPro" id="IPR018466">
    <property type="entry name" value="Kre9/Knh1-like_N"/>
</dbReference>
<gene>
    <name evidence="5" type="ORF">SCHCODRAFT_85370</name>
</gene>
<evidence type="ECO:0000256" key="2">
    <source>
        <dbReference type="SAM" id="MobiDB-lite"/>
    </source>
</evidence>
<feature type="domain" description="Yeast cell wall synthesis Kre9/Knh1-like N-terminal" evidence="4">
    <location>
        <begin position="24"/>
        <end position="116"/>
    </location>
</feature>
<accession>D8Q7R0</accession>
<keyword evidence="6" id="KW-1185">Reference proteome</keyword>
<feature type="compositionally biased region" description="Low complexity" evidence="2">
    <location>
        <begin position="191"/>
        <end position="217"/>
    </location>
</feature>
<evidence type="ECO:0000313" key="6">
    <source>
        <dbReference type="Proteomes" id="UP000007431"/>
    </source>
</evidence>
<keyword evidence="1 3" id="KW-0732">Signal</keyword>
<evidence type="ECO:0000259" key="4">
    <source>
        <dbReference type="Pfam" id="PF10342"/>
    </source>
</evidence>